<reference evidence="2 3" key="1">
    <citation type="submission" date="2020-02" db="EMBL/GenBank/DDBJ databases">
        <title>Whole-genome analyses of novel actinobacteria.</title>
        <authorList>
            <person name="Sahin N."/>
            <person name="Tatar D."/>
        </authorList>
    </citation>
    <scope>NUCLEOTIDE SEQUENCE [LARGE SCALE GENOMIC DNA]</scope>
    <source>
        <strain evidence="2 3">SB3404</strain>
    </source>
</reference>
<name>A0A6G4XB38_9ACTN</name>
<proteinExistence type="predicted"/>
<comment type="caution">
    <text evidence="2">The sequence shown here is derived from an EMBL/GenBank/DDBJ whole genome shotgun (WGS) entry which is preliminary data.</text>
</comment>
<accession>A0A6G4XB38</accession>
<feature type="non-terminal residue" evidence="2">
    <location>
        <position position="131"/>
    </location>
</feature>
<sequence>MRARKQDRSPERGATTAPARPGAALPPLAALQRAAGNQAVTRTIQRAPQEGRPEAQGSQRSVSEWKRRAQAVNEFVKSCTCEQNMFQYGRVEDEVVVRYRRSYKHQRDEQSLRHAVRRLLSASAWLEEQGR</sequence>
<dbReference type="EMBL" id="JAAKZZ010001130">
    <property type="protein sequence ID" value="NGO74070.1"/>
    <property type="molecule type" value="Genomic_DNA"/>
</dbReference>
<keyword evidence="3" id="KW-1185">Reference proteome</keyword>
<gene>
    <name evidence="2" type="ORF">G5C65_38290</name>
</gene>
<feature type="region of interest" description="Disordered" evidence="1">
    <location>
        <begin position="1"/>
        <end position="64"/>
    </location>
</feature>
<protein>
    <submittedName>
        <fullName evidence="2">Uncharacterized protein</fullName>
    </submittedName>
</protein>
<evidence type="ECO:0000313" key="2">
    <source>
        <dbReference type="EMBL" id="NGO74070.1"/>
    </source>
</evidence>
<dbReference type="Proteomes" id="UP000477722">
    <property type="component" value="Unassembled WGS sequence"/>
</dbReference>
<evidence type="ECO:0000256" key="1">
    <source>
        <dbReference type="SAM" id="MobiDB-lite"/>
    </source>
</evidence>
<feature type="compositionally biased region" description="Low complexity" evidence="1">
    <location>
        <begin position="12"/>
        <end position="36"/>
    </location>
</feature>
<evidence type="ECO:0000313" key="3">
    <source>
        <dbReference type="Proteomes" id="UP000477722"/>
    </source>
</evidence>
<feature type="compositionally biased region" description="Basic and acidic residues" evidence="1">
    <location>
        <begin position="1"/>
        <end position="11"/>
    </location>
</feature>
<dbReference type="AlphaFoldDB" id="A0A6G4XB38"/>
<organism evidence="2 3">
    <name type="scientific">Streptomyces boncukensis</name>
    <dbReference type="NCBI Taxonomy" id="2711219"/>
    <lineage>
        <taxon>Bacteria</taxon>
        <taxon>Bacillati</taxon>
        <taxon>Actinomycetota</taxon>
        <taxon>Actinomycetes</taxon>
        <taxon>Kitasatosporales</taxon>
        <taxon>Streptomycetaceae</taxon>
        <taxon>Streptomyces</taxon>
    </lineage>
</organism>